<protein>
    <submittedName>
        <fullName evidence="1">Uncharacterized protein</fullName>
    </submittedName>
</protein>
<dbReference type="Proteomes" id="UP000177232">
    <property type="component" value="Unassembled WGS sequence"/>
</dbReference>
<evidence type="ECO:0000313" key="2">
    <source>
        <dbReference type="Proteomes" id="UP000177232"/>
    </source>
</evidence>
<dbReference type="AlphaFoldDB" id="A0A1F6DSV9"/>
<reference evidence="1 2" key="1">
    <citation type="journal article" date="2016" name="Nat. Commun.">
        <title>Thousands of microbial genomes shed light on interconnected biogeochemical processes in an aquifer system.</title>
        <authorList>
            <person name="Anantharaman K."/>
            <person name="Brown C.T."/>
            <person name="Hug L.A."/>
            <person name="Sharon I."/>
            <person name="Castelle C.J."/>
            <person name="Probst A.J."/>
            <person name="Thomas B.C."/>
            <person name="Singh A."/>
            <person name="Wilkins M.J."/>
            <person name="Karaoz U."/>
            <person name="Brodie E.L."/>
            <person name="Williams K.H."/>
            <person name="Hubbard S.S."/>
            <person name="Banfield J.F."/>
        </authorList>
    </citation>
    <scope>NUCLEOTIDE SEQUENCE [LARGE SCALE GENOMIC DNA]</scope>
</reference>
<proteinExistence type="predicted"/>
<comment type="caution">
    <text evidence="1">The sequence shown here is derived from an EMBL/GenBank/DDBJ whole genome shotgun (WGS) entry which is preliminary data.</text>
</comment>
<gene>
    <name evidence="1" type="ORF">A3C94_02710</name>
</gene>
<accession>A0A1F6DSV9</accession>
<sequence>MQYLERTLQVKAALFGRSDLLEKIRAIFASHIAKDEAHEPIGRGNSRFAYEVAECEVAPGIKINLLLKLKKEPSRLKYSQAAKRSQFSDWSEFGAFEVYYDFIAGHIATISFRSKAGYERYRAVSAFGSRVKHTFSLAEDWGGTKVEQGDMGAIPYFQLVIRHRGWFGQLTEGEPPFIEPKYTAEDRGTMDDYTVEGGRIIDIGPTQCLLIDIDRGGHLRFDERYPNNLGVRLRGEKYFHPQHRLDI</sequence>
<organism evidence="1 2">
    <name type="scientific">Candidatus Kaiserbacteria bacterium RIFCSPHIGHO2_02_FULL_55_17</name>
    <dbReference type="NCBI Taxonomy" id="1798496"/>
    <lineage>
        <taxon>Bacteria</taxon>
        <taxon>Candidatus Kaiseribacteriota</taxon>
    </lineage>
</organism>
<name>A0A1F6DSV9_9BACT</name>
<dbReference type="EMBL" id="MFLJ01000018">
    <property type="protein sequence ID" value="OGG64535.1"/>
    <property type="molecule type" value="Genomic_DNA"/>
</dbReference>
<evidence type="ECO:0000313" key="1">
    <source>
        <dbReference type="EMBL" id="OGG64535.1"/>
    </source>
</evidence>